<gene>
    <name evidence="2" type="ORF">VC83_03189</name>
</gene>
<organism evidence="2">
    <name type="scientific">Pseudogymnoascus destructans</name>
    <dbReference type="NCBI Taxonomy" id="655981"/>
    <lineage>
        <taxon>Eukaryota</taxon>
        <taxon>Fungi</taxon>
        <taxon>Dikarya</taxon>
        <taxon>Ascomycota</taxon>
        <taxon>Pezizomycotina</taxon>
        <taxon>Leotiomycetes</taxon>
        <taxon>Thelebolales</taxon>
        <taxon>Thelebolaceae</taxon>
        <taxon>Pseudogymnoascus</taxon>
    </lineage>
</organism>
<name>A0A177ADE1_9PEZI</name>
<dbReference type="EMBL" id="KV441392">
    <property type="protein sequence ID" value="OAF60108.1"/>
    <property type="molecule type" value="Genomic_DNA"/>
</dbReference>
<sequence>MIIPILLRSSRAELENHIESKRLVIGNPSLILEIQDFLLEQSHGMFLWVALQIISLCDMKTDDAIRQALTDLPKDLSETFSRILRKAEGSGKTYQRRILELVTIAHRPLTAEELRDALSVDPGDAVWNWSRSLNNVNSILACCGSLLTLDEEEKTIRLVHHSVKQFLLSEFEDSATIAITIDGANKTMAGIIVTCLNYSVFATQLSTTVFPQIMTASAPSQIIRSMPDLSSTVQSLALKLLKSRKKPDLDIGKTLAETSKLFSSRPMDEFQIYSYAKLYWLQHIFFISEKEPVMYDLLRRLFKGNAINMIRQIKMAGRRCHLPRGTGTRLS</sequence>
<dbReference type="VEuPathDB" id="FungiDB:GMDG_03945"/>
<evidence type="ECO:0000313" key="2">
    <source>
        <dbReference type="EMBL" id="OAF60108.1"/>
    </source>
</evidence>
<dbReference type="OrthoDB" id="7464126at2759"/>
<dbReference type="eggNOG" id="KOG4177">
    <property type="taxonomic scope" value="Eukaryota"/>
</dbReference>
<feature type="domain" description="GPI inositol-deacylase winged helix" evidence="1">
    <location>
        <begin position="90"/>
        <end position="174"/>
    </location>
</feature>
<reference evidence="2" key="1">
    <citation type="submission" date="2016-03" db="EMBL/GenBank/DDBJ databases">
        <title>Updated assembly of Pseudogymnoascus destructans, the fungus causing white-nose syndrome of bats.</title>
        <authorList>
            <person name="Palmer J.M."/>
            <person name="Drees K.P."/>
            <person name="Foster J.T."/>
            <person name="Lindner D.L."/>
        </authorList>
    </citation>
    <scope>NUCLEOTIDE SEQUENCE [LARGE SCALE GENOMIC DNA]</scope>
    <source>
        <strain evidence="2">20631-21</strain>
    </source>
</reference>
<protein>
    <recommendedName>
        <fullName evidence="1">GPI inositol-deacylase winged helix domain-containing protein</fullName>
    </recommendedName>
</protein>
<dbReference type="RefSeq" id="XP_024325390.1">
    <property type="nucleotide sequence ID" value="XM_024466837.1"/>
</dbReference>
<accession>A0A177ADE1</accession>
<dbReference type="InterPro" id="IPR054471">
    <property type="entry name" value="GPIID_WHD"/>
</dbReference>
<evidence type="ECO:0000259" key="1">
    <source>
        <dbReference type="Pfam" id="PF22939"/>
    </source>
</evidence>
<dbReference type="Pfam" id="PF22939">
    <property type="entry name" value="WHD_GPIID"/>
    <property type="match status" value="1"/>
</dbReference>
<dbReference type="PANTHER" id="PTHR10039">
    <property type="entry name" value="AMELOGENIN"/>
    <property type="match status" value="1"/>
</dbReference>
<dbReference type="Proteomes" id="UP000077154">
    <property type="component" value="Unassembled WGS sequence"/>
</dbReference>
<dbReference type="AlphaFoldDB" id="A0A177ADE1"/>
<dbReference type="PANTHER" id="PTHR10039:SF10">
    <property type="entry name" value="NACHT DOMAIN-CONTAINING PROTEIN"/>
    <property type="match status" value="1"/>
</dbReference>
<dbReference type="GeneID" id="36286266"/>
<proteinExistence type="predicted"/>